<reference evidence="1 2" key="1">
    <citation type="submission" date="2019-03" db="EMBL/GenBank/DDBJ databases">
        <title>Above-ground endophytic microbial communities from plants in different locations in the United States.</title>
        <authorList>
            <person name="Frank C."/>
        </authorList>
    </citation>
    <scope>NUCLEOTIDE SEQUENCE [LARGE SCALE GENOMIC DNA]</scope>
    <source>
        <strain evidence="1 2">LP_2_YM</strain>
    </source>
</reference>
<name>A0A4R4AZC5_BACTU</name>
<proteinExistence type="predicted"/>
<dbReference type="Proteomes" id="UP000295285">
    <property type="component" value="Unassembled WGS sequence"/>
</dbReference>
<accession>A0A4R4AZC5</accession>
<sequence length="30" mass="3484">MKKDSYPDYAVGEVSNVGMMEELKKMRSLF</sequence>
<dbReference type="EMBL" id="SMDG01000029">
    <property type="protein sequence ID" value="TCW46250.1"/>
    <property type="molecule type" value="Genomic_DNA"/>
</dbReference>
<gene>
    <name evidence="1" type="ORF">EC910_12921</name>
</gene>
<evidence type="ECO:0000313" key="1">
    <source>
        <dbReference type="EMBL" id="TCW46250.1"/>
    </source>
</evidence>
<organism evidence="1 2">
    <name type="scientific">Bacillus thuringiensis</name>
    <dbReference type="NCBI Taxonomy" id="1428"/>
    <lineage>
        <taxon>Bacteria</taxon>
        <taxon>Bacillati</taxon>
        <taxon>Bacillota</taxon>
        <taxon>Bacilli</taxon>
        <taxon>Bacillales</taxon>
        <taxon>Bacillaceae</taxon>
        <taxon>Bacillus</taxon>
        <taxon>Bacillus cereus group</taxon>
    </lineage>
</organism>
<protein>
    <submittedName>
        <fullName evidence="1">Uncharacterized protein</fullName>
    </submittedName>
</protein>
<comment type="caution">
    <text evidence="1">The sequence shown here is derived from an EMBL/GenBank/DDBJ whole genome shotgun (WGS) entry which is preliminary data.</text>
</comment>
<evidence type="ECO:0000313" key="2">
    <source>
        <dbReference type="Proteomes" id="UP000295285"/>
    </source>
</evidence>
<dbReference type="AlphaFoldDB" id="A0A4R4AZC5"/>